<dbReference type="RefSeq" id="WP_379903839.1">
    <property type="nucleotide sequence ID" value="NZ_JBHULM010000011.1"/>
</dbReference>
<keyword evidence="1" id="KW-0732">Signal</keyword>
<evidence type="ECO:0000313" key="3">
    <source>
        <dbReference type="Proteomes" id="UP001597467"/>
    </source>
</evidence>
<evidence type="ECO:0000256" key="1">
    <source>
        <dbReference type="SAM" id="SignalP"/>
    </source>
</evidence>
<name>A0ABW5K4Y2_9FLAO</name>
<feature type="signal peptide" evidence="1">
    <location>
        <begin position="1"/>
        <end position="19"/>
    </location>
</feature>
<protein>
    <recommendedName>
        <fullName evidence="4">Lipocalin-like domain-containing protein</fullName>
    </recommendedName>
</protein>
<gene>
    <name evidence="2" type="ORF">ACFSSB_10250</name>
</gene>
<feature type="chain" id="PRO_5045733497" description="Lipocalin-like domain-containing protein" evidence="1">
    <location>
        <begin position="20"/>
        <end position="154"/>
    </location>
</feature>
<proteinExistence type="predicted"/>
<keyword evidence="3" id="KW-1185">Reference proteome</keyword>
<dbReference type="PROSITE" id="PS51257">
    <property type="entry name" value="PROKAR_LIPOPROTEIN"/>
    <property type="match status" value="1"/>
</dbReference>
<accession>A0ABW5K4Y2</accession>
<sequence>MKKITALLFILLVASCKTTRTTSTPTFHLSDDWLLTKVSFAEPNRYDKIVLFNDATNQCFKDSRWHFNPTNNDGTYAINDLYCSYGKRNLSFRFLKTEEKTGYSHIVLNTQNKEGLSNNYRIKITELTNTSMQWHYVVYVKNKRYTINMQFEKA</sequence>
<organism evidence="2 3">
    <name type="scientific">Lacinutrix gracilariae</name>
    <dbReference type="NCBI Taxonomy" id="1747198"/>
    <lineage>
        <taxon>Bacteria</taxon>
        <taxon>Pseudomonadati</taxon>
        <taxon>Bacteroidota</taxon>
        <taxon>Flavobacteriia</taxon>
        <taxon>Flavobacteriales</taxon>
        <taxon>Flavobacteriaceae</taxon>
        <taxon>Lacinutrix</taxon>
    </lineage>
</organism>
<reference evidence="3" key="1">
    <citation type="journal article" date="2019" name="Int. J. Syst. Evol. Microbiol.">
        <title>The Global Catalogue of Microorganisms (GCM) 10K type strain sequencing project: providing services to taxonomists for standard genome sequencing and annotation.</title>
        <authorList>
            <consortium name="The Broad Institute Genomics Platform"/>
            <consortium name="The Broad Institute Genome Sequencing Center for Infectious Disease"/>
            <person name="Wu L."/>
            <person name="Ma J."/>
        </authorList>
    </citation>
    <scope>NUCLEOTIDE SEQUENCE [LARGE SCALE GENOMIC DNA]</scope>
    <source>
        <strain evidence="3">KCTC 42808</strain>
    </source>
</reference>
<comment type="caution">
    <text evidence="2">The sequence shown here is derived from an EMBL/GenBank/DDBJ whole genome shotgun (WGS) entry which is preliminary data.</text>
</comment>
<evidence type="ECO:0008006" key="4">
    <source>
        <dbReference type="Google" id="ProtNLM"/>
    </source>
</evidence>
<dbReference type="Proteomes" id="UP001597467">
    <property type="component" value="Unassembled WGS sequence"/>
</dbReference>
<dbReference type="EMBL" id="JBHULM010000011">
    <property type="protein sequence ID" value="MFD2542697.1"/>
    <property type="molecule type" value="Genomic_DNA"/>
</dbReference>
<evidence type="ECO:0000313" key="2">
    <source>
        <dbReference type="EMBL" id="MFD2542697.1"/>
    </source>
</evidence>